<dbReference type="PANTHER" id="PTHR42877">
    <property type="entry name" value="L-ORNITHINE N(5)-MONOOXYGENASE-RELATED"/>
    <property type="match status" value="1"/>
</dbReference>
<proteinExistence type="inferred from homology"/>
<dbReference type="GO" id="GO:0050660">
    <property type="term" value="F:flavin adenine dinucleotide binding"/>
    <property type="evidence" value="ECO:0007669"/>
    <property type="project" value="InterPro"/>
</dbReference>
<evidence type="ECO:0000256" key="1">
    <source>
        <dbReference type="ARBA" id="ARBA00010139"/>
    </source>
</evidence>
<keyword evidence="3" id="KW-0274">FAD</keyword>
<dbReference type="GO" id="GO:0004499">
    <property type="term" value="F:N,N-dimethylaniline monooxygenase activity"/>
    <property type="evidence" value="ECO:0007669"/>
    <property type="project" value="InterPro"/>
</dbReference>
<evidence type="ECO:0000313" key="5">
    <source>
        <dbReference type="EMBL" id="TKA82739.1"/>
    </source>
</evidence>
<dbReference type="EMBL" id="NAJQ01000026">
    <property type="protein sequence ID" value="TKA82739.1"/>
    <property type="molecule type" value="Genomic_DNA"/>
</dbReference>
<keyword evidence="6" id="KW-1185">Reference proteome</keyword>
<evidence type="ECO:0000256" key="4">
    <source>
        <dbReference type="ARBA" id="ARBA00023002"/>
    </source>
</evidence>
<dbReference type="Proteomes" id="UP000309340">
    <property type="component" value="Unassembled WGS sequence"/>
</dbReference>
<keyword evidence="2" id="KW-0285">Flavoprotein</keyword>
<evidence type="ECO:0000256" key="2">
    <source>
        <dbReference type="ARBA" id="ARBA00022630"/>
    </source>
</evidence>
<accession>A0A4V5NIE5</accession>
<dbReference type="PANTHER" id="PTHR42877:SF7">
    <property type="entry name" value="FLAVIN-BINDING MONOOXYGENASE-RELATED"/>
    <property type="match status" value="1"/>
</dbReference>
<dbReference type="AlphaFoldDB" id="A0A4V5NIE5"/>
<gene>
    <name evidence="5" type="ORF">B0A55_01085</name>
</gene>
<reference evidence="5 6" key="1">
    <citation type="submission" date="2017-03" db="EMBL/GenBank/DDBJ databases">
        <title>Genomes of endolithic fungi from Antarctica.</title>
        <authorList>
            <person name="Coleine C."/>
            <person name="Masonjones S."/>
            <person name="Stajich J.E."/>
        </authorList>
    </citation>
    <scope>NUCLEOTIDE SEQUENCE [LARGE SCALE GENOMIC DNA]</scope>
    <source>
        <strain evidence="5 6">CCFEE 5184</strain>
    </source>
</reference>
<comment type="caution">
    <text evidence="5">The sequence shown here is derived from an EMBL/GenBank/DDBJ whole genome shotgun (WGS) entry which is preliminary data.</text>
</comment>
<dbReference type="InterPro" id="IPR036188">
    <property type="entry name" value="FAD/NAD-bd_sf"/>
</dbReference>
<comment type="similarity">
    <text evidence="1">Belongs to the FAD-binding monooxygenase family.</text>
</comment>
<dbReference type="InterPro" id="IPR051209">
    <property type="entry name" value="FAD-bind_Monooxygenase_sf"/>
</dbReference>
<dbReference type="InterPro" id="IPR020946">
    <property type="entry name" value="Flavin_mOase-like"/>
</dbReference>
<evidence type="ECO:0008006" key="7">
    <source>
        <dbReference type="Google" id="ProtNLM"/>
    </source>
</evidence>
<dbReference type="Gene3D" id="3.50.50.60">
    <property type="entry name" value="FAD/NAD(P)-binding domain"/>
    <property type="match status" value="2"/>
</dbReference>
<name>A0A4V5NIE5_9PEZI</name>
<dbReference type="GO" id="GO:0050661">
    <property type="term" value="F:NADP binding"/>
    <property type="evidence" value="ECO:0007669"/>
    <property type="project" value="InterPro"/>
</dbReference>
<organism evidence="5 6">
    <name type="scientific">Friedmanniomyces simplex</name>
    <dbReference type="NCBI Taxonomy" id="329884"/>
    <lineage>
        <taxon>Eukaryota</taxon>
        <taxon>Fungi</taxon>
        <taxon>Dikarya</taxon>
        <taxon>Ascomycota</taxon>
        <taxon>Pezizomycotina</taxon>
        <taxon>Dothideomycetes</taxon>
        <taxon>Dothideomycetidae</taxon>
        <taxon>Mycosphaerellales</taxon>
        <taxon>Teratosphaeriaceae</taxon>
        <taxon>Friedmanniomyces</taxon>
    </lineage>
</organism>
<dbReference type="OrthoDB" id="74360at2759"/>
<dbReference type="SUPFAM" id="SSF51905">
    <property type="entry name" value="FAD/NAD(P)-binding domain"/>
    <property type="match status" value="2"/>
</dbReference>
<keyword evidence="4" id="KW-0560">Oxidoreductase</keyword>
<protein>
    <recommendedName>
        <fullName evidence="7">FAD/NAD(P)-binding domain-containing protein</fullName>
    </recommendedName>
</protein>
<evidence type="ECO:0000256" key="3">
    <source>
        <dbReference type="ARBA" id="ARBA00022827"/>
    </source>
</evidence>
<dbReference type="Pfam" id="PF00743">
    <property type="entry name" value="FMO-like"/>
    <property type="match status" value="1"/>
</dbReference>
<evidence type="ECO:0000313" key="6">
    <source>
        <dbReference type="Proteomes" id="UP000309340"/>
    </source>
</evidence>
<sequence>MGLEEYVNSSPLAHPAAADFIPRYLHQGLPDPSGRPDVRIRDDFYGTRRKLRVGVLGAGISGLNFLHYAEEHLKDVEIVVYERNEDVGGVWLTSKYPGCRCDIPSIVYQFSWRTNIWSEMYAPAAENLAYLQTVAKENDFYKYIKFRHEISKASWSDEESMWALSVTDLASGATFEDKAHVFLEFNGPVSNPRLTPIAGINEFKGEVVHPAQWSERATVDNKRVALIGYGCSGVQIGPNIVDRVAKLYTWFRNKTYILPPPNQAFSAKGGANFKYSDEQKALLSDPDVYLTYRKAVDDGFYRRYSYIINGSEMSKVVKDNTVKYMREKLAHKPDLLETILPEGFDIGCRRQTFAYGYMEAISDPKTTVFSKPPQRLTEKGILDADGVEHELDMVIAATGYDQSHLPRFPKLVNGKSVTDSWSNPMSPPSYMALCLKGMPNYFNPSSAYGPLPQGNYYQSSEAFTAYIVKAINKMQTDRILSITPKDKAVDHFVRHANAFLKRTAVTGPCVAWYKGNENTASPAIWPGARAQFLRILETPRFEDFDIVYEDEEHMFAYFGNGWTLEDDAEADTDKTWYMGKPGRDVDASVIEKLKGTDGSVKHIVQGMSGMSGLP</sequence>